<protein>
    <submittedName>
        <fullName evidence="2">Uncharacterized protein</fullName>
    </submittedName>
</protein>
<organism evidence="2 3">
    <name type="scientific">Liparis tanakae</name>
    <name type="common">Tanaka's snailfish</name>
    <dbReference type="NCBI Taxonomy" id="230148"/>
    <lineage>
        <taxon>Eukaryota</taxon>
        <taxon>Metazoa</taxon>
        <taxon>Chordata</taxon>
        <taxon>Craniata</taxon>
        <taxon>Vertebrata</taxon>
        <taxon>Euteleostomi</taxon>
        <taxon>Actinopterygii</taxon>
        <taxon>Neopterygii</taxon>
        <taxon>Teleostei</taxon>
        <taxon>Neoteleostei</taxon>
        <taxon>Acanthomorphata</taxon>
        <taxon>Eupercaria</taxon>
        <taxon>Perciformes</taxon>
        <taxon>Cottioidei</taxon>
        <taxon>Cottales</taxon>
        <taxon>Liparidae</taxon>
        <taxon>Liparis</taxon>
    </lineage>
</organism>
<evidence type="ECO:0000313" key="2">
    <source>
        <dbReference type="EMBL" id="TNN84542.1"/>
    </source>
</evidence>
<sequence>MCARHEEPDAFDRLTTQASISPEALLAELRRCCLKMLTSSSSPSSHSQVCTSSSDQSAASSLE</sequence>
<comment type="caution">
    <text evidence="2">The sequence shown here is derived from an EMBL/GenBank/DDBJ whole genome shotgun (WGS) entry which is preliminary data.</text>
</comment>
<name>A0A4Z2J4Y6_9TELE</name>
<feature type="compositionally biased region" description="Low complexity" evidence="1">
    <location>
        <begin position="39"/>
        <end position="63"/>
    </location>
</feature>
<accession>A0A4Z2J4Y6</accession>
<dbReference type="EMBL" id="SRLO01000026">
    <property type="protein sequence ID" value="TNN84542.1"/>
    <property type="molecule type" value="Genomic_DNA"/>
</dbReference>
<evidence type="ECO:0000313" key="3">
    <source>
        <dbReference type="Proteomes" id="UP000314294"/>
    </source>
</evidence>
<proteinExistence type="predicted"/>
<gene>
    <name evidence="2" type="ORF">EYF80_005242</name>
</gene>
<evidence type="ECO:0000256" key="1">
    <source>
        <dbReference type="SAM" id="MobiDB-lite"/>
    </source>
</evidence>
<reference evidence="2 3" key="1">
    <citation type="submission" date="2019-03" db="EMBL/GenBank/DDBJ databases">
        <title>First draft genome of Liparis tanakae, snailfish: a comprehensive survey of snailfish specific genes.</title>
        <authorList>
            <person name="Kim W."/>
            <person name="Song I."/>
            <person name="Jeong J.-H."/>
            <person name="Kim D."/>
            <person name="Kim S."/>
            <person name="Ryu S."/>
            <person name="Song J.Y."/>
            <person name="Lee S.K."/>
        </authorList>
    </citation>
    <scope>NUCLEOTIDE SEQUENCE [LARGE SCALE GENOMIC DNA]</scope>
    <source>
        <tissue evidence="2">Muscle</tissue>
    </source>
</reference>
<keyword evidence="3" id="KW-1185">Reference proteome</keyword>
<feature type="region of interest" description="Disordered" evidence="1">
    <location>
        <begin position="38"/>
        <end position="63"/>
    </location>
</feature>
<dbReference type="Proteomes" id="UP000314294">
    <property type="component" value="Unassembled WGS sequence"/>
</dbReference>
<dbReference type="AlphaFoldDB" id="A0A4Z2J4Y6"/>